<dbReference type="Proteomes" id="UP000001963">
    <property type="component" value="Chromosome"/>
</dbReference>
<sequence length="45" mass="4381">MAVGAVIHACGIACLKPTLQGAVGAYRILLSGLASQAATPQSLTG</sequence>
<dbReference type="KEGG" id="gbe:GbCGDNIH1_5017"/>
<evidence type="ECO:0000313" key="1">
    <source>
        <dbReference type="EMBL" id="ASV62364.1"/>
    </source>
</evidence>
<protein>
    <submittedName>
        <fullName evidence="1">Uncharacterized protein</fullName>
    </submittedName>
</protein>
<name>A0A286M2W5_GRABC</name>
<evidence type="ECO:0000313" key="2">
    <source>
        <dbReference type="Proteomes" id="UP000001963"/>
    </source>
</evidence>
<dbReference type="AlphaFoldDB" id="A0A286M2W5"/>
<keyword evidence="2" id="KW-1185">Reference proteome</keyword>
<gene>
    <name evidence="1" type="ordered locus">GbCGDNIH1_5017</name>
</gene>
<proteinExistence type="predicted"/>
<reference evidence="1 2" key="1">
    <citation type="journal article" date="2007" name="J. Bacteriol.">
        <title>Genome sequence analysis of the emerging human pathogenic acetic acid bacterium Granulibacter bethesdensis.</title>
        <authorList>
            <person name="Greenberg D.E."/>
            <person name="Porcella S.F."/>
            <person name="Zelazny A.M."/>
            <person name="Virtaneva K."/>
            <person name="Sturdevant D.E."/>
            <person name="Kupko J.J.III."/>
            <person name="Barbian K.D."/>
            <person name="Babar A."/>
            <person name="Dorward D.W."/>
            <person name="Holland S.M."/>
        </authorList>
    </citation>
    <scope>NUCLEOTIDE SEQUENCE [LARGE SCALE GENOMIC DNA]</scope>
    <source>
        <strain evidence="2">ATCC BAA-1260 / CGDNIH1</strain>
    </source>
</reference>
<organism evidence="1 2">
    <name type="scientific">Granulibacter bethesdensis (strain ATCC BAA-1260 / CGDNIH1)</name>
    <dbReference type="NCBI Taxonomy" id="391165"/>
    <lineage>
        <taxon>Bacteria</taxon>
        <taxon>Pseudomonadati</taxon>
        <taxon>Pseudomonadota</taxon>
        <taxon>Alphaproteobacteria</taxon>
        <taxon>Acetobacterales</taxon>
        <taxon>Acetobacteraceae</taxon>
        <taxon>Granulibacter</taxon>
    </lineage>
</organism>
<accession>A0A286M2W5</accession>
<dbReference type="EMBL" id="CP000394">
    <property type="protein sequence ID" value="ASV62364.1"/>
    <property type="molecule type" value="Genomic_DNA"/>
</dbReference>